<dbReference type="AlphaFoldDB" id="A0A2X0JZP7"/>
<dbReference type="EMBL" id="QKYN01000220">
    <property type="protein sequence ID" value="RAG80530.1"/>
    <property type="molecule type" value="Genomic_DNA"/>
</dbReference>
<protein>
    <submittedName>
        <fullName evidence="1">Uncharacterized protein</fullName>
    </submittedName>
</protein>
<gene>
    <name evidence="1" type="ORF">DN069_37695</name>
</gene>
<evidence type="ECO:0000313" key="1">
    <source>
        <dbReference type="EMBL" id="RAG80530.1"/>
    </source>
</evidence>
<dbReference type="OrthoDB" id="3855380at2"/>
<keyword evidence="2" id="KW-1185">Reference proteome</keyword>
<name>A0A2X0JZP7_9ACTN</name>
<evidence type="ECO:0000313" key="2">
    <source>
        <dbReference type="Proteomes" id="UP000248889"/>
    </source>
</evidence>
<sequence length="119" mass="12932">MTTSGIPVSVSQDPFTAGSLAKLTWFLRDRIRDAIAAGHPHAQQLHDSVEDAVRGILDYIDQAAHTADPLTLAPARARAHALWTALQTAADFWHDHPGHLRHRADAAADDPRRVYAAAS</sequence>
<reference evidence="1 2" key="1">
    <citation type="submission" date="2018-06" db="EMBL/GenBank/DDBJ databases">
        <title>Streptacidiphilus pinicola sp. nov., isolated from pine grove soil.</title>
        <authorList>
            <person name="Roh S.G."/>
            <person name="Park S."/>
            <person name="Kim M.-K."/>
            <person name="Yun B.-R."/>
            <person name="Park J."/>
            <person name="Kim M.J."/>
            <person name="Kim Y.S."/>
            <person name="Kim S.B."/>
        </authorList>
    </citation>
    <scope>NUCLEOTIDE SEQUENCE [LARGE SCALE GENOMIC DNA]</scope>
    <source>
        <strain evidence="1 2">MMS16-CNU450</strain>
    </source>
</reference>
<dbReference type="RefSeq" id="WP_111507763.1">
    <property type="nucleotide sequence ID" value="NZ_QKYN01000220.1"/>
</dbReference>
<dbReference type="Proteomes" id="UP000248889">
    <property type="component" value="Unassembled WGS sequence"/>
</dbReference>
<organism evidence="1 2">
    <name type="scientific">Streptacidiphilus pinicola</name>
    <dbReference type="NCBI Taxonomy" id="2219663"/>
    <lineage>
        <taxon>Bacteria</taxon>
        <taxon>Bacillati</taxon>
        <taxon>Actinomycetota</taxon>
        <taxon>Actinomycetes</taxon>
        <taxon>Kitasatosporales</taxon>
        <taxon>Streptomycetaceae</taxon>
        <taxon>Streptacidiphilus</taxon>
    </lineage>
</organism>
<comment type="caution">
    <text evidence="1">The sequence shown here is derived from an EMBL/GenBank/DDBJ whole genome shotgun (WGS) entry which is preliminary data.</text>
</comment>
<accession>A0A2X0JZP7</accession>
<proteinExistence type="predicted"/>